<dbReference type="InterPro" id="IPR007267">
    <property type="entry name" value="GtrA_DPMS_TM"/>
</dbReference>
<dbReference type="Pfam" id="PF04138">
    <property type="entry name" value="GtrA_DPMS_TM"/>
    <property type="match status" value="1"/>
</dbReference>
<gene>
    <name evidence="8" type="ORF">C4900_00280</name>
</gene>
<dbReference type="Proteomes" id="UP000253250">
    <property type="component" value="Unassembled WGS sequence"/>
</dbReference>
<organism evidence="8 9">
    <name type="scientific">Acidiferrobacter thiooxydans</name>
    <dbReference type="NCBI Taxonomy" id="163359"/>
    <lineage>
        <taxon>Bacteria</taxon>
        <taxon>Pseudomonadati</taxon>
        <taxon>Pseudomonadota</taxon>
        <taxon>Gammaproteobacteria</taxon>
        <taxon>Acidiferrobacterales</taxon>
        <taxon>Acidiferrobacteraceae</taxon>
        <taxon>Acidiferrobacter</taxon>
    </lineage>
</organism>
<evidence type="ECO:0000256" key="3">
    <source>
        <dbReference type="ARBA" id="ARBA00022692"/>
    </source>
</evidence>
<dbReference type="GO" id="GO:0000271">
    <property type="term" value="P:polysaccharide biosynthetic process"/>
    <property type="evidence" value="ECO:0007669"/>
    <property type="project" value="InterPro"/>
</dbReference>
<feature type="transmembrane region" description="Helical" evidence="6">
    <location>
        <begin position="166"/>
        <end position="183"/>
    </location>
</feature>
<dbReference type="InterPro" id="IPR051401">
    <property type="entry name" value="GtrA_CellWall_Glycosyl"/>
</dbReference>
<comment type="similarity">
    <text evidence="2">Belongs to the GtrA family.</text>
</comment>
<dbReference type="PANTHER" id="PTHR38459">
    <property type="entry name" value="PROPHAGE BACTOPRENOL-LINKED GLUCOSE TRANSLOCASE HOMOLOG"/>
    <property type="match status" value="1"/>
</dbReference>
<keyword evidence="4 6" id="KW-1133">Transmembrane helix</keyword>
<reference evidence="8 9" key="1">
    <citation type="submission" date="2018-02" db="EMBL/GenBank/DDBJ databases">
        <title>Insights into the biology of acidophilic members of the Acidiferrobacteraceae family derived from comparative genomic analyses.</title>
        <authorList>
            <person name="Issotta F."/>
            <person name="Thyssen C."/>
            <person name="Mena C."/>
            <person name="Moya A."/>
            <person name="Bellenberg S."/>
            <person name="Sproer C."/>
            <person name="Covarrubias P.C."/>
            <person name="Sand W."/>
            <person name="Quatrini R."/>
            <person name="Vera M."/>
        </authorList>
    </citation>
    <scope>NUCLEOTIDE SEQUENCE [LARGE SCALE GENOMIC DNA]</scope>
    <source>
        <strain evidence="9">m-1</strain>
    </source>
</reference>
<proteinExistence type="inferred from homology"/>
<evidence type="ECO:0000256" key="6">
    <source>
        <dbReference type="SAM" id="Phobius"/>
    </source>
</evidence>
<evidence type="ECO:0000259" key="7">
    <source>
        <dbReference type="Pfam" id="PF04138"/>
    </source>
</evidence>
<dbReference type="PANTHER" id="PTHR38459:SF1">
    <property type="entry name" value="PROPHAGE BACTOPRENOL-LINKED GLUCOSE TRANSLOCASE HOMOLOG"/>
    <property type="match status" value="1"/>
</dbReference>
<protein>
    <recommendedName>
        <fullName evidence="7">GtrA/DPMS transmembrane domain-containing protein</fullName>
    </recommendedName>
</protein>
<evidence type="ECO:0000256" key="4">
    <source>
        <dbReference type="ARBA" id="ARBA00022989"/>
    </source>
</evidence>
<evidence type="ECO:0000313" key="9">
    <source>
        <dbReference type="Proteomes" id="UP000253250"/>
    </source>
</evidence>
<evidence type="ECO:0000256" key="1">
    <source>
        <dbReference type="ARBA" id="ARBA00004141"/>
    </source>
</evidence>
<feature type="transmembrane region" description="Helical" evidence="6">
    <location>
        <begin position="95"/>
        <end position="115"/>
    </location>
</feature>
<evidence type="ECO:0000256" key="5">
    <source>
        <dbReference type="ARBA" id="ARBA00023136"/>
    </source>
</evidence>
<keyword evidence="3 6" id="KW-0812">Transmembrane</keyword>
<sequence>MRHAIQEQPYPAFCLGHGSAGRHDAEPSGVCRRIRKSRSLLYFSPISQKDNKGLPLAAEATGQSYRRLFAFALVGTSGFLVDAGVVLGLTELGVGVLVAQAVAFAVAVTVTWLGNRSWTFRDRAGRLTLPQEWARYVSANAVGWVVNNGVYGMLVLAVPVVAREPVWAVAAGSLAGLAFNYTATRRVVFS</sequence>
<dbReference type="EMBL" id="PSYR01000001">
    <property type="protein sequence ID" value="RCN58276.1"/>
    <property type="molecule type" value="Genomic_DNA"/>
</dbReference>
<accession>A0A368HG01</accession>
<keyword evidence="5 6" id="KW-0472">Membrane</keyword>
<comment type="caution">
    <text evidence="8">The sequence shown here is derived from an EMBL/GenBank/DDBJ whole genome shotgun (WGS) entry which is preliminary data.</text>
</comment>
<evidence type="ECO:0000313" key="8">
    <source>
        <dbReference type="EMBL" id="RCN58276.1"/>
    </source>
</evidence>
<name>A0A368HG01_9GAMM</name>
<feature type="transmembrane region" description="Helical" evidence="6">
    <location>
        <begin position="68"/>
        <end position="89"/>
    </location>
</feature>
<evidence type="ECO:0000256" key="2">
    <source>
        <dbReference type="ARBA" id="ARBA00009399"/>
    </source>
</evidence>
<keyword evidence="9" id="KW-1185">Reference proteome</keyword>
<feature type="domain" description="GtrA/DPMS transmembrane" evidence="7">
    <location>
        <begin position="71"/>
        <end position="189"/>
    </location>
</feature>
<feature type="transmembrane region" description="Helical" evidence="6">
    <location>
        <begin position="136"/>
        <end position="160"/>
    </location>
</feature>
<dbReference type="GO" id="GO:0005886">
    <property type="term" value="C:plasma membrane"/>
    <property type="evidence" value="ECO:0007669"/>
    <property type="project" value="TreeGrafter"/>
</dbReference>
<dbReference type="AlphaFoldDB" id="A0A368HG01"/>
<comment type="subcellular location">
    <subcellularLocation>
        <location evidence="1">Membrane</location>
        <topology evidence="1">Multi-pass membrane protein</topology>
    </subcellularLocation>
</comment>